<dbReference type="PROSITE" id="PS51781">
    <property type="entry name" value="SH3B"/>
    <property type="match status" value="1"/>
</dbReference>
<dbReference type="RefSeq" id="WP_193186944.1">
    <property type="nucleotide sequence ID" value="NZ_JACVXA010000106.1"/>
</dbReference>
<evidence type="ECO:0000259" key="2">
    <source>
        <dbReference type="PROSITE" id="PS51781"/>
    </source>
</evidence>
<feature type="non-terminal residue" evidence="3">
    <location>
        <position position="1"/>
    </location>
</feature>
<name>A0A8J6YWP1_9RHOB</name>
<proteinExistence type="predicted"/>
<reference evidence="3" key="1">
    <citation type="submission" date="2020-09" db="EMBL/GenBank/DDBJ databases">
        <title>A novel bacterium of genus Mangrovicoccus, isolated from South China Sea.</title>
        <authorList>
            <person name="Huang H."/>
            <person name="Mo K."/>
            <person name="Hu Y."/>
        </authorList>
    </citation>
    <scope>NUCLEOTIDE SEQUENCE</scope>
    <source>
        <strain evidence="3">HB182678</strain>
    </source>
</reference>
<dbReference type="Proteomes" id="UP000609121">
    <property type="component" value="Unassembled WGS sequence"/>
</dbReference>
<organism evidence="3 4">
    <name type="scientific">Mangrovicoccus algicola</name>
    <dbReference type="NCBI Taxonomy" id="2771008"/>
    <lineage>
        <taxon>Bacteria</taxon>
        <taxon>Pseudomonadati</taxon>
        <taxon>Pseudomonadota</taxon>
        <taxon>Alphaproteobacteria</taxon>
        <taxon>Rhodobacterales</taxon>
        <taxon>Paracoccaceae</taxon>
        <taxon>Mangrovicoccus</taxon>
    </lineage>
</organism>
<feature type="compositionally biased region" description="Polar residues" evidence="1">
    <location>
        <begin position="96"/>
        <end position="107"/>
    </location>
</feature>
<feature type="region of interest" description="Disordered" evidence="1">
    <location>
        <begin position="96"/>
        <end position="117"/>
    </location>
</feature>
<dbReference type="InterPro" id="IPR003646">
    <property type="entry name" value="SH3-like_bac-type"/>
</dbReference>
<feature type="region of interest" description="Disordered" evidence="1">
    <location>
        <begin position="1"/>
        <end position="25"/>
    </location>
</feature>
<protein>
    <submittedName>
        <fullName evidence="3">SH3 domain-containing protein</fullName>
    </submittedName>
</protein>
<evidence type="ECO:0000313" key="3">
    <source>
        <dbReference type="EMBL" id="MBE3640563.1"/>
    </source>
</evidence>
<feature type="domain" description="SH3b" evidence="2">
    <location>
        <begin position="87"/>
        <end position="152"/>
    </location>
</feature>
<dbReference type="Gene3D" id="2.30.30.40">
    <property type="entry name" value="SH3 Domains"/>
    <property type="match status" value="1"/>
</dbReference>
<dbReference type="AlphaFoldDB" id="A0A8J6YWP1"/>
<accession>A0A8J6YWP1</accession>
<sequence>AAEPRPAAVTPAAAAAGPDAAATPPAETDALAALDMAVIDAAVVGAIDSDVPSRTLAPGVSPSSISGLDALRRAGPAAASASAGTQIAMAQVTGSNVNLRSGPSTGNPVEGQAREGERVEWLDEPEPGWARIRHPRYEGDLYMSSSYLSRMTN</sequence>
<comment type="caution">
    <text evidence="3">The sequence shown here is derived from an EMBL/GenBank/DDBJ whole genome shotgun (WGS) entry which is preliminary data.</text>
</comment>
<dbReference type="Pfam" id="PF08239">
    <property type="entry name" value="SH3_3"/>
    <property type="match status" value="1"/>
</dbReference>
<dbReference type="EMBL" id="JACVXA010000106">
    <property type="protein sequence ID" value="MBE3640563.1"/>
    <property type="molecule type" value="Genomic_DNA"/>
</dbReference>
<gene>
    <name evidence="3" type="ORF">ICN82_20360</name>
</gene>
<keyword evidence="4" id="KW-1185">Reference proteome</keyword>
<evidence type="ECO:0000313" key="4">
    <source>
        <dbReference type="Proteomes" id="UP000609121"/>
    </source>
</evidence>
<evidence type="ECO:0000256" key="1">
    <source>
        <dbReference type="SAM" id="MobiDB-lite"/>
    </source>
</evidence>